<evidence type="ECO:0000256" key="5">
    <source>
        <dbReference type="ARBA" id="ARBA00022989"/>
    </source>
</evidence>
<comment type="subcellular location">
    <subcellularLocation>
        <location evidence="1">Cell membrane</location>
        <topology evidence="1">Multi-pass membrane protein</topology>
    </subcellularLocation>
</comment>
<feature type="transmembrane region" description="Helical" evidence="7">
    <location>
        <begin position="45"/>
        <end position="68"/>
    </location>
</feature>
<feature type="transmembrane region" description="Helical" evidence="7">
    <location>
        <begin position="249"/>
        <end position="269"/>
    </location>
</feature>
<dbReference type="Pfam" id="PF07690">
    <property type="entry name" value="MFS_1"/>
    <property type="match status" value="1"/>
</dbReference>
<evidence type="ECO:0000313" key="9">
    <source>
        <dbReference type="EMBL" id="CAE6873624.1"/>
    </source>
</evidence>
<feature type="transmembrane region" description="Helical" evidence="7">
    <location>
        <begin position="174"/>
        <end position="193"/>
    </location>
</feature>
<feature type="transmembrane region" description="Helical" evidence="7">
    <location>
        <begin position="275"/>
        <end position="293"/>
    </location>
</feature>
<dbReference type="PROSITE" id="PS50850">
    <property type="entry name" value="MFS"/>
    <property type="match status" value="1"/>
</dbReference>
<keyword evidence="3" id="KW-1003">Cell membrane</keyword>
<evidence type="ECO:0000256" key="4">
    <source>
        <dbReference type="ARBA" id="ARBA00022692"/>
    </source>
</evidence>
<keyword evidence="2" id="KW-0813">Transport</keyword>
<dbReference type="InterPro" id="IPR004638">
    <property type="entry name" value="EmrB-like"/>
</dbReference>
<feature type="domain" description="Major facilitator superfamily (MFS) profile" evidence="8">
    <location>
        <begin position="46"/>
        <end position="551"/>
    </location>
</feature>
<dbReference type="SUPFAM" id="SSF103473">
    <property type="entry name" value="MFS general substrate transporter"/>
    <property type="match status" value="1"/>
</dbReference>
<comment type="caution">
    <text evidence="9">The sequence shown here is derived from an EMBL/GenBank/DDBJ whole genome shotgun (WGS) entry which is preliminary data.</text>
</comment>
<keyword evidence="4 7" id="KW-0812">Transmembrane</keyword>
<feature type="transmembrane region" description="Helical" evidence="7">
    <location>
        <begin position="80"/>
        <end position="100"/>
    </location>
</feature>
<dbReference type="PANTHER" id="PTHR42718:SF42">
    <property type="entry name" value="EXPORT PROTEIN"/>
    <property type="match status" value="1"/>
</dbReference>
<dbReference type="PRINTS" id="PR01036">
    <property type="entry name" value="TCRTETB"/>
</dbReference>
<feature type="transmembrane region" description="Helical" evidence="7">
    <location>
        <begin position="527"/>
        <end position="547"/>
    </location>
</feature>
<keyword evidence="10" id="KW-1185">Reference proteome</keyword>
<keyword evidence="6 7" id="KW-0472">Membrane</keyword>
<organism evidence="9 10">
    <name type="scientific">Paraburkholderia domus</name>
    <dbReference type="NCBI Taxonomy" id="2793075"/>
    <lineage>
        <taxon>Bacteria</taxon>
        <taxon>Pseudomonadati</taxon>
        <taxon>Pseudomonadota</taxon>
        <taxon>Betaproteobacteria</taxon>
        <taxon>Burkholderiales</taxon>
        <taxon>Burkholderiaceae</taxon>
        <taxon>Paraburkholderia</taxon>
    </lineage>
</organism>
<evidence type="ECO:0000256" key="6">
    <source>
        <dbReference type="ARBA" id="ARBA00023136"/>
    </source>
</evidence>
<evidence type="ECO:0000256" key="1">
    <source>
        <dbReference type="ARBA" id="ARBA00004651"/>
    </source>
</evidence>
<keyword evidence="5 7" id="KW-1133">Transmembrane helix</keyword>
<feature type="transmembrane region" description="Helical" evidence="7">
    <location>
        <begin position="313"/>
        <end position="335"/>
    </location>
</feature>
<evidence type="ECO:0000259" key="8">
    <source>
        <dbReference type="PROSITE" id="PS50850"/>
    </source>
</evidence>
<feature type="transmembrane region" description="Helical" evidence="7">
    <location>
        <begin position="341"/>
        <end position="365"/>
    </location>
</feature>
<feature type="transmembrane region" description="Helical" evidence="7">
    <location>
        <begin position="410"/>
        <end position="434"/>
    </location>
</feature>
<accession>A0A9N8MMM6</accession>
<dbReference type="Proteomes" id="UP000675121">
    <property type="component" value="Unassembled WGS sequence"/>
</dbReference>
<evidence type="ECO:0000256" key="2">
    <source>
        <dbReference type="ARBA" id="ARBA00022448"/>
    </source>
</evidence>
<evidence type="ECO:0000313" key="10">
    <source>
        <dbReference type="Proteomes" id="UP000675121"/>
    </source>
</evidence>
<dbReference type="PANTHER" id="PTHR42718">
    <property type="entry name" value="MAJOR FACILITATOR SUPERFAMILY MULTIDRUG TRANSPORTER MFSC"/>
    <property type="match status" value="1"/>
</dbReference>
<dbReference type="Gene3D" id="1.20.1720.10">
    <property type="entry name" value="Multidrug resistance protein D"/>
    <property type="match status" value="1"/>
</dbReference>
<sequence length="553" mass="56153">MADQHDPAPVRRPSSVLPAQASPCDALAIHAQPLSFDPPCRRKKLALAATILGSSMAFIDGSVVNVALPSIQTELGASVAAIQWVVNAYLLFLGALVLVGGSLGDKLGRRTVFIAGIGLFTLASIGCGLAPGAGALIAARGVQGIGAALLVPSSLAIIGAVFDDTARGKAIGTWAGVGAMTSAVGPVAGGWLVDAFSWRAIFFLNVPIACATIALAVIAVPDSRQEDDPSAPDPALKGHALPGIDWRGAITATAGLAALTYGLTLASAHGFGDRWVLALILGGLVVLTGFVALEAKTRNPMMPLDVFRSRDFVGANLVTLLVYFGLGGALFFLPFTLIRAYGYSATEAGAALLPVPVTIGLLSRFTGGLTSRYGARTLLGIGPGIAAIGFAMLALPWVRGEYWRGFFPALVVLGLGMTITVAPLTTTVMTSVSAARTGVASGINNAVARVASLLAIAVLGIVFVWSHDAALDARLDALNVPQAARQAARLAQAGMEAGAPPSGVTQSAAHAEVTQAQAEALGAALRAVALVSALCALAGAALATLTIRSKKEP</sequence>
<feature type="transmembrane region" description="Helical" evidence="7">
    <location>
        <begin position="144"/>
        <end position="162"/>
    </location>
</feature>
<name>A0A9N8MMM6_9BURK</name>
<dbReference type="NCBIfam" id="TIGR00711">
    <property type="entry name" value="efflux_EmrB"/>
    <property type="match status" value="1"/>
</dbReference>
<dbReference type="Gene3D" id="1.20.1250.20">
    <property type="entry name" value="MFS general substrate transporter like domains"/>
    <property type="match status" value="1"/>
</dbReference>
<dbReference type="GO" id="GO:0022857">
    <property type="term" value="F:transmembrane transporter activity"/>
    <property type="evidence" value="ECO:0007669"/>
    <property type="project" value="InterPro"/>
</dbReference>
<gene>
    <name evidence="9" type="primary">stp_1</name>
    <name evidence="9" type="ORF">R70211_01476</name>
</gene>
<dbReference type="EMBL" id="CAJNAS010000003">
    <property type="protein sequence ID" value="CAE6873624.1"/>
    <property type="molecule type" value="Genomic_DNA"/>
</dbReference>
<evidence type="ECO:0000256" key="3">
    <source>
        <dbReference type="ARBA" id="ARBA00022475"/>
    </source>
</evidence>
<dbReference type="CDD" id="cd17321">
    <property type="entry name" value="MFS_MMR_MDR_like"/>
    <property type="match status" value="1"/>
</dbReference>
<feature type="transmembrane region" description="Helical" evidence="7">
    <location>
        <begin position="446"/>
        <end position="465"/>
    </location>
</feature>
<feature type="transmembrane region" description="Helical" evidence="7">
    <location>
        <begin position="199"/>
        <end position="220"/>
    </location>
</feature>
<dbReference type="AlphaFoldDB" id="A0A9N8MMM6"/>
<reference evidence="9" key="1">
    <citation type="submission" date="2021-02" db="EMBL/GenBank/DDBJ databases">
        <authorList>
            <person name="Vanwijnsberghe S."/>
        </authorList>
    </citation>
    <scope>NUCLEOTIDE SEQUENCE</scope>
    <source>
        <strain evidence="9">R-70211</strain>
    </source>
</reference>
<feature type="transmembrane region" description="Helical" evidence="7">
    <location>
        <begin position="112"/>
        <end position="138"/>
    </location>
</feature>
<protein>
    <submittedName>
        <fullName evidence="9">Multidrug resistance protein Stp</fullName>
    </submittedName>
</protein>
<dbReference type="GO" id="GO:0005886">
    <property type="term" value="C:plasma membrane"/>
    <property type="evidence" value="ECO:0007669"/>
    <property type="project" value="UniProtKB-SubCell"/>
</dbReference>
<dbReference type="RefSeq" id="WP_201072712.1">
    <property type="nucleotide sequence ID" value="NZ_CAJNAS010000003.1"/>
</dbReference>
<dbReference type="InterPro" id="IPR020846">
    <property type="entry name" value="MFS_dom"/>
</dbReference>
<feature type="transmembrane region" description="Helical" evidence="7">
    <location>
        <begin position="377"/>
        <end position="398"/>
    </location>
</feature>
<dbReference type="InterPro" id="IPR011701">
    <property type="entry name" value="MFS"/>
</dbReference>
<proteinExistence type="predicted"/>
<evidence type="ECO:0000256" key="7">
    <source>
        <dbReference type="SAM" id="Phobius"/>
    </source>
</evidence>
<dbReference type="InterPro" id="IPR036259">
    <property type="entry name" value="MFS_trans_sf"/>
</dbReference>